<feature type="domain" description="ABC transporter" evidence="1">
    <location>
        <begin position="31"/>
        <end position="246"/>
    </location>
</feature>
<dbReference type="InterPro" id="IPR050683">
    <property type="entry name" value="Bact_Polysacc_Export_ATP-bd"/>
</dbReference>
<dbReference type="RefSeq" id="WP_144067309.1">
    <property type="nucleotide sequence ID" value="NZ_CP041636.1"/>
</dbReference>
<evidence type="ECO:0000313" key="2">
    <source>
        <dbReference type="EMBL" id="QDO96328.1"/>
    </source>
</evidence>
<reference evidence="2 3" key="1">
    <citation type="submission" date="2019-07" db="EMBL/GenBank/DDBJ databases">
        <title>Genome sequencing for Ferrovibrio sp. K5.</title>
        <authorList>
            <person name="Park S.-J."/>
        </authorList>
    </citation>
    <scope>NUCLEOTIDE SEQUENCE [LARGE SCALE GENOMIC DNA]</scope>
    <source>
        <strain evidence="2 3">K5</strain>
    </source>
</reference>
<protein>
    <submittedName>
        <fullName evidence="2">ATP-binding cassette domain-containing protein</fullName>
    </submittedName>
</protein>
<keyword evidence="3" id="KW-1185">Reference proteome</keyword>
<dbReference type="GO" id="GO:0005524">
    <property type="term" value="F:ATP binding"/>
    <property type="evidence" value="ECO:0007669"/>
    <property type="project" value="UniProtKB-KW"/>
</dbReference>
<dbReference type="SUPFAM" id="SSF52540">
    <property type="entry name" value="P-loop containing nucleoside triphosphate hydrolases"/>
    <property type="match status" value="1"/>
</dbReference>
<evidence type="ECO:0000313" key="3">
    <source>
        <dbReference type="Proteomes" id="UP000317496"/>
    </source>
</evidence>
<keyword evidence="2" id="KW-0067">ATP-binding</keyword>
<name>A0A516GXQ6_9PROT</name>
<dbReference type="EMBL" id="CP041636">
    <property type="protein sequence ID" value="QDO96328.1"/>
    <property type="molecule type" value="Genomic_DNA"/>
</dbReference>
<dbReference type="OrthoDB" id="9778870at2"/>
<sequence>MAELLLHGVSVDFPLFFAGDRSFKWNLFSWMSRRTADRHRSTVTALTDISLRVSGGMRLALLGGNAAGKTTLLRVMGGLLTPSRGELALTGRPISVLGTGIGIDPGFTARQTLIGQGLLMGFSPADCRSRMERATEFGELADILDQPLHTLAQGHQVRLGLSIAVAYDAEILLIDEMLEHLPPAVVERLCHYIDHGMSPGSIVVLAERSKPLLERICTTALVLHQGRLIDQGPLTEIAARHQAQMIG</sequence>
<dbReference type="PANTHER" id="PTHR46743">
    <property type="entry name" value="TEICHOIC ACIDS EXPORT ATP-BINDING PROTEIN TAGH"/>
    <property type="match status" value="1"/>
</dbReference>
<proteinExistence type="predicted"/>
<dbReference type="KEGG" id="fer:FNB15_03115"/>
<dbReference type="Gene3D" id="3.40.50.300">
    <property type="entry name" value="P-loop containing nucleotide triphosphate hydrolases"/>
    <property type="match status" value="1"/>
</dbReference>
<gene>
    <name evidence="2" type="ORF">FNB15_03115</name>
</gene>
<evidence type="ECO:0000259" key="1">
    <source>
        <dbReference type="PROSITE" id="PS50893"/>
    </source>
</evidence>
<dbReference type="Proteomes" id="UP000317496">
    <property type="component" value="Chromosome"/>
</dbReference>
<keyword evidence="2" id="KW-0547">Nucleotide-binding</keyword>
<organism evidence="2 3">
    <name type="scientific">Ferrovibrio terrae</name>
    <dbReference type="NCBI Taxonomy" id="2594003"/>
    <lineage>
        <taxon>Bacteria</taxon>
        <taxon>Pseudomonadati</taxon>
        <taxon>Pseudomonadota</taxon>
        <taxon>Alphaproteobacteria</taxon>
        <taxon>Rhodospirillales</taxon>
        <taxon>Rhodospirillaceae</taxon>
        <taxon>Ferrovibrio</taxon>
    </lineage>
</organism>
<accession>A0A516GXQ6</accession>
<dbReference type="Pfam" id="PF00005">
    <property type="entry name" value="ABC_tran"/>
    <property type="match status" value="1"/>
</dbReference>
<dbReference type="PROSITE" id="PS50893">
    <property type="entry name" value="ABC_TRANSPORTER_2"/>
    <property type="match status" value="1"/>
</dbReference>
<dbReference type="GO" id="GO:0016887">
    <property type="term" value="F:ATP hydrolysis activity"/>
    <property type="evidence" value="ECO:0007669"/>
    <property type="project" value="InterPro"/>
</dbReference>
<dbReference type="InterPro" id="IPR027417">
    <property type="entry name" value="P-loop_NTPase"/>
</dbReference>
<dbReference type="AlphaFoldDB" id="A0A516GXQ6"/>
<dbReference type="InterPro" id="IPR003439">
    <property type="entry name" value="ABC_transporter-like_ATP-bd"/>
</dbReference>
<dbReference type="PANTHER" id="PTHR46743:SF2">
    <property type="entry name" value="TEICHOIC ACIDS EXPORT ATP-BINDING PROTEIN TAGH"/>
    <property type="match status" value="1"/>
</dbReference>